<evidence type="ECO:0000313" key="2">
    <source>
        <dbReference type="Proteomes" id="UP000309952"/>
    </source>
</evidence>
<name>A0A4P1JU09_9CAUL</name>
<sequence>MTFIERENNESLAMHLHRNADALGVSPQQRRALREAAALSLGDSRQRAQAGRMAERVRNELAADLEAVLAAARARREAVTDARRSKAKRVVDRDGLAQMFERGQISEAQFNVGLLYRRLLEATEAEVLGSQLGRVGETRIPAKSTDGACAQGLLRAYAGVRVRDVEESVRAADPSGLSLVVLRAIAGEGRTLRSLATGGNGYALRLKAIRLGLDTAAKRLTATSGRAGASLWGLRITAR</sequence>
<dbReference type="Proteomes" id="UP000309952">
    <property type="component" value="Chromosome"/>
</dbReference>
<organism evidence="1 2">
    <name type="scientific">Brevundimonas vancanneytii</name>
    <dbReference type="NCBI Taxonomy" id="1325724"/>
    <lineage>
        <taxon>Bacteria</taxon>
        <taxon>Pseudomonadati</taxon>
        <taxon>Pseudomonadota</taxon>
        <taxon>Alphaproteobacteria</taxon>
        <taxon>Caulobacterales</taxon>
        <taxon>Caulobacteraceae</taxon>
        <taxon>Brevundimonas</taxon>
    </lineage>
</organism>
<dbReference type="KEGG" id="bvy:NCTC9239_00098"/>
<accession>A0A4P1JU09</accession>
<evidence type="ECO:0000313" key="1">
    <source>
        <dbReference type="EMBL" id="VTO10669.1"/>
    </source>
</evidence>
<gene>
    <name evidence="1" type="ORF">NCTC9239_00098</name>
</gene>
<dbReference type="EMBL" id="LR588407">
    <property type="protein sequence ID" value="VTO10669.1"/>
    <property type="molecule type" value="Genomic_DNA"/>
</dbReference>
<protein>
    <submittedName>
        <fullName evidence="1">Uncharacterized protein</fullName>
    </submittedName>
</protein>
<proteinExistence type="predicted"/>
<dbReference type="AlphaFoldDB" id="A0A4P1JU09"/>
<reference evidence="1 2" key="1">
    <citation type="submission" date="2019-04" db="EMBL/GenBank/DDBJ databases">
        <authorList>
            <consortium name="Pathogen Informatics"/>
        </authorList>
    </citation>
    <scope>NUCLEOTIDE SEQUENCE [LARGE SCALE GENOMIC DNA]</scope>
    <source>
        <strain evidence="1 2">NCTC9239</strain>
    </source>
</reference>
<keyword evidence="2" id="KW-1185">Reference proteome</keyword>